<evidence type="ECO:0008006" key="5">
    <source>
        <dbReference type="Google" id="ProtNLM"/>
    </source>
</evidence>
<evidence type="ECO:0000313" key="3">
    <source>
        <dbReference type="EMBL" id="EGZ06195.1"/>
    </source>
</evidence>
<dbReference type="InParanoid" id="G5ADE2"/>
<evidence type="ECO:0000313" key="4">
    <source>
        <dbReference type="Proteomes" id="UP000002640"/>
    </source>
</evidence>
<proteinExistence type="predicted"/>
<accession>G5ADE2</accession>
<dbReference type="RefSeq" id="XP_009538092.1">
    <property type="nucleotide sequence ID" value="XM_009539797.1"/>
</dbReference>
<sequence>MIWSLCLVRMVCHPCFPLWCANDDGAGNSDCSSSSVIFLPVMVRSATTSTPTRTPTSTCMGPPPPATDRAADPLPSCVAALDQPSTASCRNKWVLGILHDPPTHKNNNTGSIGTIWPNSHYHLEWKVKVHIPAHYAGGRSHTQRPCVSTYGGKSVIQTAFRRRLKQRGGINVMLAAVNGGDFKLPPSPQPPQWRVNHANKHRRRRQQQEPR</sequence>
<feature type="signal peptide" evidence="2">
    <location>
        <begin position="1"/>
        <end position="21"/>
    </location>
</feature>
<keyword evidence="2" id="KW-0732">Signal</keyword>
<dbReference type="GeneID" id="20642850"/>
<feature type="region of interest" description="Disordered" evidence="1">
    <location>
        <begin position="181"/>
        <end position="211"/>
    </location>
</feature>
<name>G5ADE2_PHYSP</name>
<dbReference type="EMBL" id="JH159164">
    <property type="protein sequence ID" value="EGZ06195.1"/>
    <property type="molecule type" value="Genomic_DNA"/>
</dbReference>
<dbReference type="KEGG" id="psoj:PHYSODRAFT_307218"/>
<reference evidence="3 4" key="1">
    <citation type="journal article" date="2006" name="Science">
        <title>Phytophthora genome sequences uncover evolutionary origins and mechanisms of pathogenesis.</title>
        <authorList>
            <person name="Tyler B.M."/>
            <person name="Tripathy S."/>
            <person name="Zhang X."/>
            <person name="Dehal P."/>
            <person name="Jiang R.H."/>
            <person name="Aerts A."/>
            <person name="Arredondo F.D."/>
            <person name="Baxter L."/>
            <person name="Bensasson D."/>
            <person name="Beynon J.L."/>
            <person name="Chapman J."/>
            <person name="Damasceno C.M."/>
            <person name="Dorrance A.E."/>
            <person name="Dou D."/>
            <person name="Dickerman A.W."/>
            <person name="Dubchak I.L."/>
            <person name="Garbelotto M."/>
            <person name="Gijzen M."/>
            <person name="Gordon S.G."/>
            <person name="Govers F."/>
            <person name="Grunwald N.J."/>
            <person name="Huang W."/>
            <person name="Ivors K.L."/>
            <person name="Jones R.W."/>
            <person name="Kamoun S."/>
            <person name="Krampis K."/>
            <person name="Lamour K.H."/>
            <person name="Lee M.K."/>
            <person name="McDonald W.H."/>
            <person name="Medina M."/>
            <person name="Meijer H.J."/>
            <person name="Nordberg E.K."/>
            <person name="Maclean D.J."/>
            <person name="Ospina-Giraldo M.D."/>
            <person name="Morris P.F."/>
            <person name="Phuntumart V."/>
            <person name="Putnam N.H."/>
            <person name="Rash S."/>
            <person name="Rose J.K."/>
            <person name="Sakihama Y."/>
            <person name="Salamov A.A."/>
            <person name="Savidor A."/>
            <person name="Scheuring C.F."/>
            <person name="Smith B.M."/>
            <person name="Sobral B.W."/>
            <person name="Terry A."/>
            <person name="Torto-Alalibo T.A."/>
            <person name="Win J."/>
            <person name="Xu Z."/>
            <person name="Zhang H."/>
            <person name="Grigoriev I.V."/>
            <person name="Rokhsar D.S."/>
            <person name="Boore J.L."/>
        </authorList>
    </citation>
    <scope>NUCLEOTIDE SEQUENCE [LARGE SCALE GENOMIC DNA]</scope>
    <source>
        <strain evidence="3 4">P6497</strain>
    </source>
</reference>
<evidence type="ECO:0000256" key="1">
    <source>
        <dbReference type="SAM" id="MobiDB-lite"/>
    </source>
</evidence>
<dbReference type="Proteomes" id="UP000002640">
    <property type="component" value="Unassembled WGS sequence"/>
</dbReference>
<dbReference type="AlphaFoldDB" id="G5ADE2"/>
<organism evidence="3 4">
    <name type="scientific">Phytophthora sojae (strain P6497)</name>
    <name type="common">Soybean stem and root rot agent</name>
    <name type="synonym">Phytophthora megasperma f. sp. glycines</name>
    <dbReference type="NCBI Taxonomy" id="1094619"/>
    <lineage>
        <taxon>Eukaryota</taxon>
        <taxon>Sar</taxon>
        <taxon>Stramenopiles</taxon>
        <taxon>Oomycota</taxon>
        <taxon>Peronosporomycetes</taxon>
        <taxon>Peronosporales</taxon>
        <taxon>Peronosporaceae</taxon>
        <taxon>Phytophthora</taxon>
    </lineage>
</organism>
<gene>
    <name evidence="3" type="ORF">PHYSODRAFT_307218</name>
</gene>
<feature type="chain" id="PRO_5003473274" description="Secreted protein" evidence="2">
    <location>
        <begin position="22"/>
        <end position="211"/>
    </location>
</feature>
<evidence type="ECO:0000256" key="2">
    <source>
        <dbReference type="SAM" id="SignalP"/>
    </source>
</evidence>
<protein>
    <recommendedName>
        <fullName evidence="5">Secreted protein</fullName>
    </recommendedName>
</protein>
<keyword evidence="4" id="KW-1185">Reference proteome</keyword>